<dbReference type="RefSeq" id="WP_097056920.1">
    <property type="nucleotide sequence ID" value="NZ_OCMF01000004.1"/>
</dbReference>
<protein>
    <submittedName>
        <fullName evidence="2">Zinc ribbon domain-containing protein</fullName>
    </submittedName>
</protein>
<reference evidence="3" key="1">
    <citation type="submission" date="2017-09" db="EMBL/GenBank/DDBJ databases">
        <authorList>
            <person name="Varghese N."/>
            <person name="Submissions S."/>
        </authorList>
    </citation>
    <scope>NUCLEOTIDE SEQUENCE [LARGE SCALE GENOMIC DNA]</scope>
    <source>
        <strain evidence="3">CGMCC 1.12641</strain>
    </source>
</reference>
<proteinExistence type="predicted"/>
<name>A0A285X7Z9_9FLAO</name>
<dbReference type="EMBL" id="OCMF01000004">
    <property type="protein sequence ID" value="SOC81146.1"/>
    <property type="molecule type" value="Genomic_DNA"/>
</dbReference>
<evidence type="ECO:0000313" key="3">
    <source>
        <dbReference type="Proteomes" id="UP000219193"/>
    </source>
</evidence>
<dbReference type="Pfam" id="PF12674">
    <property type="entry name" value="Zn_ribbon_2"/>
    <property type="match status" value="1"/>
</dbReference>
<gene>
    <name evidence="2" type="ORF">SAMN06296241_2718</name>
</gene>
<dbReference type="Proteomes" id="UP000219193">
    <property type="component" value="Unassembled WGS sequence"/>
</dbReference>
<organism evidence="2 3">
    <name type="scientific">Salinimicrobium sediminis</name>
    <dbReference type="NCBI Taxonomy" id="1343891"/>
    <lineage>
        <taxon>Bacteria</taxon>
        <taxon>Pseudomonadati</taxon>
        <taxon>Bacteroidota</taxon>
        <taxon>Flavobacteriia</taxon>
        <taxon>Flavobacteriales</taxon>
        <taxon>Flavobacteriaceae</taxon>
        <taxon>Salinimicrobium</taxon>
    </lineage>
</organism>
<accession>A0A285X7Z9</accession>
<dbReference type="AlphaFoldDB" id="A0A285X7Z9"/>
<feature type="domain" description="Putative zinc ribbon" evidence="1">
    <location>
        <begin position="5"/>
        <end position="83"/>
    </location>
</feature>
<sequence>MNSMICQCCGLPFSPKARGTNRDQSKSAEYCYDCFKDGEFRDHHMSIQDMEKKLLEMARHHDGLCLEEAEAAIRKLPDLKRWKMTHIL</sequence>
<evidence type="ECO:0000259" key="1">
    <source>
        <dbReference type="Pfam" id="PF12674"/>
    </source>
</evidence>
<evidence type="ECO:0000313" key="2">
    <source>
        <dbReference type="EMBL" id="SOC81146.1"/>
    </source>
</evidence>
<dbReference type="OrthoDB" id="9801008at2"/>
<keyword evidence="3" id="KW-1185">Reference proteome</keyword>
<dbReference type="InterPro" id="IPR025868">
    <property type="entry name" value="Zn_ribbon_dom_put"/>
</dbReference>